<dbReference type="Pfam" id="PF00512">
    <property type="entry name" value="HisKA"/>
    <property type="match status" value="1"/>
</dbReference>
<dbReference type="Proteomes" id="UP000516105">
    <property type="component" value="Chromosome"/>
</dbReference>
<dbReference type="SUPFAM" id="SSF47384">
    <property type="entry name" value="Homodimeric domain of signal transducing histidine kinase"/>
    <property type="match status" value="1"/>
</dbReference>
<proteinExistence type="predicted"/>
<dbReference type="GO" id="GO:0016301">
    <property type="term" value="F:kinase activity"/>
    <property type="evidence" value="ECO:0007669"/>
    <property type="project" value="UniProtKB-KW"/>
</dbReference>
<feature type="compositionally biased region" description="Pro residues" evidence="3">
    <location>
        <begin position="169"/>
        <end position="183"/>
    </location>
</feature>
<comment type="catalytic activity">
    <reaction evidence="1">
        <text>ATP + protein L-histidine = ADP + protein N-phospho-L-histidine.</text>
        <dbReference type="EC" id="2.7.13.3"/>
    </reaction>
</comment>
<feature type="domain" description="Histidine kinase" evidence="4">
    <location>
        <begin position="344"/>
        <end position="538"/>
    </location>
</feature>
<evidence type="ECO:0000313" key="5">
    <source>
        <dbReference type="EMBL" id="QNP46718.1"/>
    </source>
</evidence>
<sequence length="552" mass="58972">MRFDDRLDTVLAQPAANPHDRAVRWRQLVELLARSNDLSSPSAQRALEEVLAQAALIDPQLRAAAARSVAGPHLPLPLVIVFAADNLAVAAPVLSASSLQPSQWRDALATASPDSRRFIASLYPDLSAWALAAAPPAEAVVAVPEPERRTEPATATPPEPQPEQEPEAEPTPPPAAPAAPSGPIPSISEVLARIEHLRQERHVVRPQPQARPQPAFVASSGFGAAPLFRWECGPSGEIAWVEGVPRGPLIGRSLANPGEHNGVDQRIQRAFAVRAPFRDAMLTVSGDGPAAGDWKLSGVPAFEPADGRFAGYRGVGIRSADTDEEEQPSAEADEEPLDEDALRELIHELRTPLNAIIGFAEIIDGQYLGPADHSYRERAAEIVSQARLLLSAIEDLDVAAQLRSSSAFSDTSTDLNELLTELTPELKERAGERGAALAVTTSRAPAICSLDRAVLERLMRRFCFALVDVASSRERLSIAVDCDVGQCLVTMNRPQSLSGLSDAQLFGRSSDSADVLASSFSLKLARGIAQTAGGDLRVAGDKLALVLPRRRT</sequence>
<organism evidence="5 6">
    <name type="scientific">Sphingomonas sediminicola</name>
    <dbReference type="NCBI Taxonomy" id="386874"/>
    <lineage>
        <taxon>Bacteria</taxon>
        <taxon>Pseudomonadati</taxon>
        <taxon>Pseudomonadota</taxon>
        <taxon>Alphaproteobacteria</taxon>
        <taxon>Sphingomonadales</taxon>
        <taxon>Sphingomonadaceae</taxon>
        <taxon>Sphingomonas</taxon>
    </lineage>
</organism>
<dbReference type="EC" id="2.7.13.3" evidence="2"/>
<dbReference type="RefSeq" id="WP_187709671.1">
    <property type="nucleotide sequence ID" value="NZ_CP060782.1"/>
</dbReference>
<dbReference type="PROSITE" id="PS50109">
    <property type="entry name" value="HIS_KIN"/>
    <property type="match status" value="1"/>
</dbReference>
<keyword evidence="5" id="KW-0418">Kinase</keyword>
<evidence type="ECO:0000256" key="1">
    <source>
        <dbReference type="ARBA" id="ARBA00000085"/>
    </source>
</evidence>
<accession>A0ABX6TD88</accession>
<name>A0ABX6TD88_9SPHN</name>
<evidence type="ECO:0000256" key="3">
    <source>
        <dbReference type="SAM" id="MobiDB-lite"/>
    </source>
</evidence>
<dbReference type="CDD" id="cd00082">
    <property type="entry name" value="HisKA"/>
    <property type="match status" value="1"/>
</dbReference>
<keyword evidence="5" id="KW-0808">Transferase</keyword>
<evidence type="ECO:0000259" key="4">
    <source>
        <dbReference type="PROSITE" id="PS50109"/>
    </source>
</evidence>
<dbReference type="Gene3D" id="1.10.287.130">
    <property type="match status" value="1"/>
</dbReference>
<reference evidence="5 6" key="1">
    <citation type="submission" date="2020-08" db="EMBL/GenBank/DDBJ databases">
        <title>Genome sequence of Sphingomonas sediminicola KACC 15039T.</title>
        <authorList>
            <person name="Hyun D.-W."/>
            <person name="Bae J.-W."/>
        </authorList>
    </citation>
    <scope>NUCLEOTIDE SEQUENCE [LARGE SCALE GENOMIC DNA]</scope>
    <source>
        <strain evidence="5 6">KACC 15039</strain>
    </source>
</reference>
<feature type="region of interest" description="Disordered" evidence="3">
    <location>
        <begin position="142"/>
        <end position="185"/>
    </location>
</feature>
<dbReference type="InterPro" id="IPR003661">
    <property type="entry name" value="HisK_dim/P_dom"/>
</dbReference>
<gene>
    <name evidence="5" type="ORF">H9L14_06525</name>
</gene>
<keyword evidence="6" id="KW-1185">Reference proteome</keyword>
<dbReference type="InterPro" id="IPR036097">
    <property type="entry name" value="HisK_dim/P_sf"/>
</dbReference>
<dbReference type="EMBL" id="CP060782">
    <property type="protein sequence ID" value="QNP46718.1"/>
    <property type="molecule type" value="Genomic_DNA"/>
</dbReference>
<dbReference type="SMART" id="SM00388">
    <property type="entry name" value="HisKA"/>
    <property type="match status" value="1"/>
</dbReference>
<evidence type="ECO:0000256" key="2">
    <source>
        <dbReference type="ARBA" id="ARBA00012438"/>
    </source>
</evidence>
<evidence type="ECO:0000313" key="6">
    <source>
        <dbReference type="Proteomes" id="UP000516105"/>
    </source>
</evidence>
<protein>
    <recommendedName>
        <fullName evidence="2">histidine kinase</fullName>
        <ecNumber evidence="2">2.7.13.3</ecNumber>
    </recommendedName>
</protein>
<dbReference type="InterPro" id="IPR005467">
    <property type="entry name" value="His_kinase_dom"/>
</dbReference>